<evidence type="ECO:0000313" key="1">
    <source>
        <dbReference type="EMBL" id="CCO94836.1"/>
    </source>
</evidence>
<dbReference type="Proteomes" id="UP000013111">
    <property type="component" value="Unassembled WGS sequence"/>
</dbReference>
<dbReference type="AlphaFoldDB" id="A0A831A3Y9"/>
<dbReference type="EMBL" id="CAPB01000035">
    <property type="protein sequence ID" value="CCO94836.1"/>
    <property type="molecule type" value="Genomic_DNA"/>
</dbReference>
<comment type="caution">
    <text evidence="1">The sequence shown here is derived from an EMBL/GenBank/DDBJ whole genome shotgun (WGS) entry which is preliminary data.</text>
</comment>
<reference evidence="1 2" key="1">
    <citation type="submission" date="2012-11" db="EMBL/GenBank/DDBJ databases">
        <authorList>
            <person name="Linke B."/>
        </authorList>
    </citation>
    <scope>NUCLEOTIDE SEQUENCE [LARGE SCALE GENOMIC DNA]</scope>
    <source>
        <strain evidence="2">CFBP 1232</strain>
    </source>
</reference>
<sequence length="30" mass="3555">MVSHDHLNNANNYSLGTRYLPVVFTQFRFI</sequence>
<reference evidence="1 2" key="2">
    <citation type="submission" date="2013-04" db="EMBL/GenBank/DDBJ databases">
        <title>Comparative genomics of 12 strains of Erwinia amylovora identifies a pan-genome with a large conserved core and provides insights into host specificity.</title>
        <authorList>
            <person name="Mann R.A."/>
            <person name="Smits T.H.M."/>
            <person name="Buehlmann A."/>
            <person name="Blom J."/>
            <person name="Goesmann A."/>
            <person name="Frey J.E."/>
            <person name="Plummer K.M."/>
            <person name="Beer S.V."/>
            <person name="Luck J."/>
            <person name="Duffy B."/>
            <person name="Rodoni B."/>
        </authorList>
    </citation>
    <scope>NUCLEOTIDE SEQUENCE [LARGE SCALE GENOMIC DNA]</scope>
    <source>
        <strain evidence="2">CFBP 1232</strain>
    </source>
</reference>
<gene>
    <name evidence="1" type="ORF">BN437_2926</name>
</gene>
<organism evidence="1 2">
    <name type="scientific">Erwinia amylovora NBRC 12687 = CFBP 1232</name>
    <dbReference type="NCBI Taxonomy" id="1219359"/>
    <lineage>
        <taxon>Bacteria</taxon>
        <taxon>Pseudomonadati</taxon>
        <taxon>Pseudomonadota</taxon>
        <taxon>Gammaproteobacteria</taxon>
        <taxon>Enterobacterales</taxon>
        <taxon>Erwiniaceae</taxon>
        <taxon>Erwinia</taxon>
    </lineage>
</organism>
<name>A0A831A3Y9_ERWAM</name>
<protein>
    <submittedName>
        <fullName evidence="1">Uncharacterized protein</fullName>
    </submittedName>
</protein>
<evidence type="ECO:0000313" key="2">
    <source>
        <dbReference type="Proteomes" id="UP000013111"/>
    </source>
</evidence>
<accession>A0A831A3Y9</accession>
<proteinExistence type="predicted"/>